<dbReference type="GO" id="GO:1905515">
    <property type="term" value="P:non-motile cilium assembly"/>
    <property type="evidence" value="ECO:0007669"/>
    <property type="project" value="TreeGrafter"/>
</dbReference>
<evidence type="ECO:0000313" key="5">
    <source>
        <dbReference type="EMBL" id="TPX38380.1"/>
    </source>
</evidence>
<dbReference type="GO" id="GO:0005794">
    <property type="term" value="C:Golgi apparatus"/>
    <property type="evidence" value="ECO:0007669"/>
    <property type="project" value="TreeGrafter"/>
</dbReference>
<name>A0A507C9X4_9FUNG</name>
<dbReference type="Pfam" id="PF10498">
    <property type="entry name" value="IFT57"/>
    <property type="match status" value="1"/>
</dbReference>
<dbReference type="GO" id="GO:0030992">
    <property type="term" value="C:intraciliary transport particle B"/>
    <property type="evidence" value="ECO:0007669"/>
    <property type="project" value="TreeGrafter"/>
</dbReference>
<dbReference type="OrthoDB" id="423881at2759"/>
<keyword evidence="6" id="KW-1185">Reference proteome</keyword>
<evidence type="ECO:0000256" key="3">
    <source>
        <dbReference type="ARBA" id="ARBA00023069"/>
    </source>
</evidence>
<keyword evidence="3" id="KW-0969">Cilium</keyword>
<evidence type="ECO:0000256" key="4">
    <source>
        <dbReference type="ARBA" id="ARBA00023273"/>
    </source>
</evidence>
<dbReference type="GO" id="GO:0005815">
    <property type="term" value="C:microtubule organizing center"/>
    <property type="evidence" value="ECO:0007669"/>
    <property type="project" value="TreeGrafter"/>
</dbReference>
<dbReference type="PANTHER" id="PTHR16011:SF0">
    <property type="entry name" value="INTRAFLAGELLAR TRANSPORT PROTEIN 57 HOMOLOG"/>
    <property type="match status" value="1"/>
</dbReference>
<dbReference type="InterPro" id="IPR019530">
    <property type="entry name" value="Intra-flagellar_transport_57"/>
</dbReference>
<comment type="similarity">
    <text evidence="2">Belongs to the IFT57 family.</text>
</comment>
<evidence type="ECO:0008006" key="7">
    <source>
        <dbReference type="Google" id="ProtNLM"/>
    </source>
</evidence>
<keyword evidence="4" id="KW-0966">Cell projection</keyword>
<dbReference type="GO" id="GO:0005929">
    <property type="term" value="C:cilium"/>
    <property type="evidence" value="ECO:0007669"/>
    <property type="project" value="UniProtKB-SubCell"/>
</dbReference>
<dbReference type="Gene3D" id="1.20.5.300">
    <property type="match status" value="1"/>
</dbReference>
<accession>A0A507C9X4</accession>
<protein>
    <recommendedName>
        <fullName evidence="7">Intraflagellar transport protein 57</fullName>
    </recommendedName>
</protein>
<gene>
    <name evidence="5" type="ORF">SmJEL517_g00198</name>
</gene>
<dbReference type="Proteomes" id="UP000319731">
    <property type="component" value="Unassembled WGS sequence"/>
</dbReference>
<comment type="subcellular location">
    <subcellularLocation>
        <location evidence="1">Cell projection</location>
        <location evidence="1">Cilium</location>
    </subcellularLocation>
</comment>
<proteinExistence type="inferred from homology"/>
<evidence type="ECO:0000256" key="2">
    <source>
        <dbReference type="ARBA" id="ARBA00009415"/>
    </source>
</evidence>
<dbReference type="AlphaFoldDB" id="A0A507C9X4"/>
<sequence length="346" mass="38623">MDDVLDKLRVLRYILPAADTEEQFVYFGSLAAFLIKKCGKSFEAPDRDDDPNAVSADILSKCRELDFDLDIPPARLKQGYGDGVTAVLQALVDRALAKARFTFQKPVYKNEDYAEEAEVDAGAEVTVEAAEEAATRDDDDDKAVMIDSMSPTREEADKSSLVVSTVDSAEWRLEVERVTPMLKVQIANDNKDWRVHLEHMEQYKLSIGTGMTEASSQLGKIQTEVDKTLEKISSREKYINGQFEPQASECRALRERLSELKHQYQGSSGAVTQLTSELLRVSEELDSVKSRMDDLGSGMTDSKPLASINQAVTRLKSEMQNMDVRTGYLEHSLWHRNSSGVGGLVR</sequence>
<dbReference type="GeneID" id="42001425"/>
<comment type="caution">
    <text evidence="5">The sequence shown here is derived from an EMBL/GenBank/DDBJ whole genome shotgun (WGS) entry which is preliminary data.</text>
</comment>
<reference evidence="5 6" key="1">
    <citation type="journal article" date="2019" name="Sci. Rep.">
        <title>Comparative genomics of chytrid fungi reveal insights into the obligate biotrophic and pathogenic lifestyle of Synchytrium endobioticum.</title>
        <authorList>
            <person name="van de Vossenberg B.T.L.H."/>
            <person name="Warris S."/>
            <person name="Nguyen H.D.T."/>
            <person name="van Gent-Pelzer M.P.E."/>
            <person name="Joly D.L."/>
            <person name="van de Geest H.C."/>
            <person name="Bonants P.J.M."/>
            <person name="Smith D.S."/>
            <person name="Levesque C.A."/>
            <person name="van der Lee T.A.J."/>
        </authorList>
    </citation>
    <scope>NUCLEOTIDE SEQUENCE [LARGE SCALE GENOMIC DNA]</scope>
    <source>
        <strain evidence="5 6">JEL517</strain>
    </source>
</reference>
<organism evidence="5 6">
    <name type="scientific">Synchytrium microbalum</name>
    <dbReference type="NCBI Taxonomy" id="1806994"/>
    <lineage>
        <taxon>Eukaryota</taxon>
        <taxon>Fungi</taxon>
        <taxon>Fungi incertae sedis</taxon>
        <taxon>Chytridiomycota</taxon>
        <taxon>Chytridiomycota incertae sedis</taxon>
        <taxon>Chytridiomycetes</taxon>
        <taxon>Synchytriales</taxon>
        <taxon>Synchytriaceae</taxon>
        <taxon>Synchytrium</taxon>
    </lineage>
</organism>
<dbReference type="PANTHER" id="PTHR16011">
    <property type="entry name" value="IFT57/HIPPI"/>
    <property type="match status" value="1"/>
</dbReference>
<dbReference type="GO" id="GO:0042073">
    <property type="term" value="P:intraciliary transport"/>
    <property type="evidence" value="ECO:0007669"/>
    <property type="project" value="TreeGrafter"/>
</dbReference>
<dbReference type="EMBL" id="QEAO01000001">
    <property type="protein sequence ID" value="TPX38380.1"/>
    <property type="molecule type" value="Genomic_DNA"/>
</dbReference>
<evidence type="ECO:0000256" key="1">
    <source>
        <dbReference type="ARBA" id="ARBA00004138"/>
    </source>
</evidence>
<dbReference type="STRING" id="1806994.A0A507C9X4"/>
<evidence type="ECO:0000313" key="6">
    <source>
        <dbReference type="Proteomes" id="UP000319731"/>
    </source>
</evidence>
<dbReference type="RefSeq" id="XP_031028094.1">
    <property type="nucleotide sequence ID" value="XM_031166128.1"/>
</dbReference>